<dbReference type="Pfam" id="PF12484">
    <property type="entry name" value="PPE-SVP"/>
    <property type="match status" value="1"/>
</dbReference>
<proteinExistence type="inferred from homology"/>
<organism evidence="4 5">
    <name type="scientific">Mycolicibacter nonchromogenicus</name>
    <name type="common">Mycobacterium nonchromogenicum</name>
    <dbReference type="NCBI Taxonomy" id="1782"/>
    <lineage>
        <taxon>Bacteria</taxon>
        <taxon>Bacillati</taxon>
        <taxon>Actinomycetota</taxon>
        <taxon>Actinomycetes</taxon>
        <taxon>Mycobacteriales</taxon>
        <taxon>Mycobacteriaceae</taxon>
        <taxon>Mycolicibacter</taxon>
    </lineage>
</organism>
<dbReference type="EMBL" id="LQPI01000053">
    <property type="protein sequence ID" value="ORW19139.1"/>
    <property type="molecule type" value="Genomic_DNA"/>
</dbReference>
<dbReference type="GO" id="GO:0052572">
    <property type="term" value="P:response to host immune response"/>
    <property type="evidence" value="ECO:0007669"/>
    <property type="project" value="TreeGrafter"/>
</dbReference>
<dbReference type="FunFam" id="1.20.1260.20:FF:000001">
    <property type="entry name" value="PPE family protein PPE41"/>
    <property type="match status" value="1"/>
</dbReference>
<reference evidence="4 5" key="1">
    <citation type="submission" date="2016-01" db="EMBL/GenBank/DDBJ databases">
        <title>The new phylogeny of the genus Mycobacterium.</title>
        <authorList>
            <person name="Tarcisio F."/>
            <person name="Conor M."/>
            <person name="Antonella G."/>
            <person name="Elisabetta G."/>
            <person name="Giulia F.S."/>
            <person name="Sara T."/>
            <person name="Anna F."/>
            <person name="Clotilde B."/>
            <person name="Roberto B."/>
            <person name="Veronica D.S."/>
            <person name="Fabio R."/>
            <person name="Monica P."/>
            <person name="Olivier J."/>
            <person name="Enrico T."/>
            <person name="Nicola S."/>
        </authorList>
    </citation>
    <scope>NUCLEOTIDE SEQUENCE [LARGE SCALE GENOMIC DNA]</scope>
    <source>
        <strain evidence="4 5">DSM 44164</strain>
    </source>
</reference>
<dbReference type="Proteomes" id="UP000193108">
    <property type="component" value="Unassembled WGS sequence"/>
</dbReference>
<dbReference type="PANTHER" id="PTHR46766">
    <property type="entry name" value="GLUTAMINE-RICH PROTEIN 2"/>
    <property type="match status" value="1"/>
</dbReference>
<gene>
    <name evidence="4" type="ORF">AWC18_15135</name>
</gene>
<dbReference type="InterPro" id="IPR038332">
    <property type="entry name" value="PPE_sf"/>
</dbReference>
<dbReference type="InterPro" id="IPR000030">
    <property type="entry name" value="PPE_dom"/>
</dbReference>
<evidence type="ECO:0000313" key="5">
    <source>
        <dbReference type="Proteomes" id="UP000193108"/>
    </source>
</evidence>
<dbReference type="SUPFAM" id="SSF140459">
    <property type="entry name" value="PE/PPE dimer-like"/>
    <property type="match status" value="1"/>
</dbReference>
<dbReference type="PANTHER" id="PTHR46766:SF1">
    <property type="entry name" value="GLUTAMINE-RICH PROTEIN 2"/>
    <property type="match status" value="1"/>
</dbReference>
<dbReference type="Gene3D" id="1.20.1260.20">
    <property type="entry name" value="PPE superfamily"/>
    <property type="match status" value="1"/>
</dbReference>
<feature type="domain" description="PPE family C-terminal" evidence="3">
    <location>
        <begin position="310"/>
        <end position="379"/>
    </location>
</feature>
<evidence type="ECO:0000256" key="1">
    <source>
        <dbReference type="ARBA" id="ARBA00010652"/>
    </source>
</evidence>
<dbReference type="Pfam" id="PF00823">
    <property type="entry name" value="PPE"/>
    <property type="match status" value="1"/>
</dbReference>
<comment type="similarity">
    <text evidence="1">Belongs to the mycobacterial PPE family.</text>
</comment>
<dbReference type="AlphaFoldDB" id="A0A1X1Z724"/>
<evidence type="ECO:0000259" key="2">
    <source>
        <dbReference type="Pfam" id="PF00823"/>
    </source>
</evidence>
<name>A0A1X1Z724_MYCNO</name>
<evidence type="ECO:0008006" key="6">
    <source>
        <dbReference type="Google" id="ProtNLM"/>
    </source>
</evidence>
<accession>A0A1X1Z724</accession>
<feature type="domain" description="PPE" evidence="2">
    <location>
        <begin position="2"/>
        <end position="164"/>
    </location>
</feature>
<sequence>MDFGALPPEVNSARMYAGPGSAPLLAAAASWSALATELTYTATSYASVITDLADSAWHGPSAATMSAAAAPYAAWLKATAVGAEETALKATAAAAAYEAAFAATVPPPVIAANRTLLATLVATNLLGQNAPAIAATEAQYAEMWAQDAAAMYAYAGSSATASQLEPFNTPPATTNGSGQAGQSAAVANAAQSAVASNAESTLSDTLSKIPNALLNMVTKPLTPTQMVDDYQAIIKTITSLISTANGPYGMNIASSARGIYQMSISIPSVANGLGNLTSTLNPKPVVGALSPLLSSPLLTGAQAVPASVSSAVGRAGLIGSLSVPSTWATAVPAVKTATVALQASVLEAAPVLAANGESLLAGEMALASLAGRAIGTPVRQAAGATATRAISAISHVTNTQTGPDIATTATVIVIPPIAK</sequence>
<evidence type="ECO:0000259" key="3">
    <source>
        <dbReference type="Pfam" id="PF12484"/>
    </source>
</evidence>
<dbReference type="RefSeq" id="WP_085139248.1">
    <property type="nucleotide sequence ID" value="NZ_LQPI01000053.1"/>
</dbReference>
<protein>
    <recommendedName>
        <fullName evidence="6">PPE family protein</fullName>
    </recommendedName>
</protein>
<keyword evidence="5" id="KW-1185">Reference proteome</keyword>
<dbReference type="InterPro" id="IPR022171">
    <property type="entry name" value="PPE_C"/>
</dbReference>
<comment type="caution">
    <text evidence="4">The sequence shown here is derived from an EMBL/GenBank/DDBJ whole genome shotgun (WGS) entry which is preliminary data.</text>
</comment>
<evidence type="ECO:0000313" key="4">
    <source>
        <dbReference type="EMBL" id="ORW19139.1"/>
    </source>
</evidence>
<dbReference type="STRING" id="1782.AWC18_15135"/>